<evidence type="ECO:0000259" key="3">
    <source>
        <dbReference type="PROSITE" id="PS51123"/>
    </source>
</evidence>
<dbReference type="PROSITE" id="PS51123">
    <property type="entry name" value="OMPA_2"/>
    <property type="match status" value="1"/>
</dbReference>
<dbReference type="RefSeq" id="WP_149279932.1">
    <property type="nucleotide sequence ID" value="NZ_CP043506.1"/>
</dbReference>
<dbReference type="GO" id="GO:0016020">
    <property type="term" value="C:membrane"/>
    <property type="evidence" value="ECO:0007669"/>
    <property type="project" value="UniProtKB-UniRule"/>
</dbReference>
<dbReference type="Gene3D" id="3.30.1330.60">
    <property type="entry name" value="OmpA-like domain"/>
    <property type="match status" value="1"/>
</dbReference>
<keyword evidence="1" id="KW-0472">Membrane</keyword>
<dbReference type="EMBL" id="CP043506">
    <property type="protein sequence ID" value="QEO18270.1"/>
    <property type="molecule type" value="Genomic_DNA"/>
</dbReference>
<feature type="signal peptide" evidence="2">
    <location>
        <begin position="1"/>
        <end position="26"/>
    </location>
</feature>
<feature type="domain" description="OmpA-like" evidence="3">
    <location>
        <begin position="24"/>
        <end position="134"/>
    </location>
</feature>
<dbReference type="AlphaFoldDB" id="A0A5C1YSU7"/>
<feature type="chain" id="PRO_5022911493" evidence="2">
    <location>
        <begin position="27"/>
        <end position="134"/>
    </location>
</feature>
<dbReference type="Proteomes" id="UP000324536">
    <property type="component" value="Chromosome"/>
</dbReference>
<dbReference type="OrthoDB" id="7224667at2"/>
<organism evidence="4 5">
    <name type="scientific">Acetobacter vaccinii</name>
    <dbReference type="NCBI Taxonomy" id="2592655"/>
    <lineage>
        <taxon>Bacteria</taxon>
        <taxon>Pseudomonadati</taxon>
        <taxon>Pseudomonadota</taxon>
        <taxon>Alphaproteobacteria</taxon>
        <taxon>Acetobacterales</taxon>
        <taxon>Acetobacteraceae</taxon>
        <taxon>Acetobacter</taxon>
    </lineage>
</organism>
<accession>A0A5C1YSU7</accession>
<name>A0A5C1YSU7_9PROT</name>
<evidence type="ECO:0000256" key="1">
    <source>
        <dbReference type="PROSITE-ProRule" id="PRU00473"/>
    </source>
</evidence>
<dbReference type="KEGG" id="acek:FLP30_11575"/>
<evidence type="ECO:0000313" key="5">
    <source>
        <dbReference type="Proteomes" id="UP000324536"/>
    </source>
</evidence>
<evidence type="ECO:0000313" key="4">
    <source>
        <dbReference type="EMBL" id="QEO18270.1"/>
    </source>
</evidence>
<reference evidence="4 5" key="1">
    <citation type="submission" date="2019-09" db="EMBL/GenBank/DDBJ databases">
        <title>Genome sequencing of strain KACC 21233.</title>
        <authorList>
            <person name="Heo J."/>
            <person name="Kim S.-J."/>
            <person name="Kim J.-S."/>
            <person name="Hong S.-B."/>
            <person name="Kwon S.-W."/>
        </authorList>
    </citation>
    <scope>NUCLEOTIDE SEQUENCE [LARGE SCALE GENOMIC DNA]</scope>
    <source>
        <strain evidence="4 5">KACC 21233</strain>
    </source>
</reference>
<gene>
    <name evidence="4" type="ORF">FLP30_11575</name>
</gene>
<dbReference type="PROSITE" id="PS51257">
    <property type="entry name" value="PROKAR_LIPOPROTEIN"/>
    <property type="match status" value="1"/>
</dbReference>
<dbReference type="InterPro" id="IPR036737">
    <property type="entry name" value="OmpA-like_sf"/>
</dbReference>
<dbReference type="SUPFAM" id="SSF103088">
    <property type="entry name" value="OmpA-like"/>
    <property type="match status" value="1"/>
</dbReference>
<sequence length="134" mass="14052">MVRNSAKIITRALAPLAGILLLSACADQAPRKYVVFFSNRSAELDEAASTVVAQVAEKAAHHPSRIVQVEGYAAAGGDLSADALLAIQRAKVVTEKLQADGVPADHIVQTPRAPSTLEGMAVGSRRVEIELVSP</sequence>
<dbReference type="Pfam" id="PF00691">
    <property type="entry name" value="OmpA"/>
    <property type="match status" value="1"/>
</dbReference>
<evidence type="ECO:0000256" key="2">
    <source>
        <dbReference type="SAM" id="SignalP"/>
    </source>
</evidence>
<keyword evidence="5" id="KW-1185">Reference proteome</keyword>
<proteinExistence type="predicted"/>
<protein>
    <submittedName>
        <fullName evidence="4">OmpA family protein</fullName>
    </submittedName>
</protein>
<dbReference type="InterPro" id="IPR006665">
    <property type="entry name" value="OmpA-like"/>
</dbReference>
<keyword evidence="2" id="KW-0732">Signal</keyword>